<accession>V7C4F2</accession>
<sequence>MSAMGRNSNSAFELPTLQSDVVFCGKLTGRQTNPSSEHQLMARSNPYRKLKLVRSVDHDQRRCSLQLPETGYIRLQRRNSCNKKYASRLFGVVKFPVQMELSDMKRRQSERSARLAAAARGGEREKGEKSGLKWLLIRTLRRKSGQWLNALSTSSFNFWSR</sequence>
<proteinExistence type="predicted"/>
<dbReference type="PANTHER" id="PTHR34130:SF8">
    <property type="entry name" value="TRANSMEMBRANE PROTEIN"/>
    <property type="match status" value="1"/>
</dbReference>
<organism evidence="1 2">
    <name type="scientific">Phaseolus vulgaris</name>
    <name type="common">Kidney bean</name>
    <name type="synonym">French bean</name>
    <dbReference type="NCBI Taxonomy" id="3885"/>
    <lineage>
        <taxon>Eukaryota</taxon>
        <taxon>Viridiplantae</taxon>
        <taxon>Streptophyta</taxon>
        <taxon>Embryophyta</taxon>
        <taxon>Tracheophyta</taxon>
        <taxon>Spermatophyta</taxon>
        <taxon>Magnoliopsida</taxon>
        <taxon>eudicotyledons</taxon>
        <taxon>Gunneridae</taxon>
        <taxon>Pentapetalae</taxon>
        <taxon>rosids</taxon>
        <taxon>fabids</taxon>
        <taxon>Fabales</taxon>
        <taxon>Fabaceae</taxon>
        <taxon>Papilionoideae</taxon>
        <taxon>50 kb inversion clade</taxon>
        <taxon>NPAAA clade</taxon>
        <taxon>indigoferoid/millettioid clade</taxon>
        <taxon>Phaseoleae</taxon>
        <taxon>Phaseolus</taxon>
    </lineage>
</organism>
<gene>
    <name evidence="1" type="ORF">PHAVU_004G074900g</name>
</gene>
<dbReference type="OrthoDB" id="840976at2759"/>
<evidence type="ECO:0000313" key="2">
    <source>
        <dbReference type="Proteomes" id="UP000000226"/>
    </source>
</evidence>
<dbReference type="PhylomeDB" id="V7C4F2"/>
<evidence type="ECO:0000313" key="1">
    <source>
        <dbReference type="EMBL" id="ESW23781.1"/>
    </source>
</evidence>
<dbReference type="EMBL" id="CM002291">
    <property type="protein sequence ID" value="ESW23781.1"/>
    <property type="molecule type" value="Genomic_DNA"/>
</dbReference>
<dbReference type="PANTHER" id="PTHR34130">
    <property type="entry name" value="OS08G0243800 PROTEIN"/>
    <property type="match status" value="1"/>
</dbReference>
<keyword evidence="2" id="KW-1185">Reference proteome</keyword>
<dbReference type="Gramene" id="ESW23781">
    <property type="protein sequence ID" value="ESW23781"/>
    <property type="gene ID" value="PHAVU_004G074900g"/>
</dbReference>
<dbReference type="AlphaFoldDB" id="V7C4F2"/>
<protein>
    <submittedName>
        <fullName evidence="1">Uncharacterized protein</fullName>
    </submittedName>
</protein>
<name>V7C4F2_PHAVU</name>
<dbReference type="Proteomes" id="UP000000226">
    <property type="component" value="Chromosome 4"/>
</dbReference>
<dbReference type="SMR" id="V7C4F2"/>
<reference evidence="2" key="1">
    <citation type="journal article" date="2014" name="Nat. Genet.">
        <title>A reference genome for common bean and genome-wide analysis of dual domestications.</title>
        <authorList>
            <person name="Schmutz J."/>
            <person name="McClean P.E."/>
            <person name="Mamidi S."/>
            <person name="Wu G.A."/>
            <person name="Cannon S.B."/>
            <person name="Grimwood J."/>
            <person name="Jenkins J."/>
            <person name="Shu S."/>
            <person name="Song Q."/>
            <person name="Chavarro C."/>
            <person name="Torres-Torres M."/>
            <person name="Geffroy V."/>
            <person name="Moghaddam S.M."/>
            <person name="Gao D."/>
            <person name="Abernathy B."/>
            <person name="Barry K."/>
            <person name="Blair M."/>
            <person name="Brick M.A."/>
            <person name="Chovatia M."/>
            <person name="Gepts P."/>
            <person name="Goodstein D.M."/>
            <person name="Gonzales M."/>
            <person name="Hellsten U."/>
            <person name="Hyten D.L."/>
            <person name="Jia G."/>
            <person name="Kelly J.D."/>
            <person name="Kudrna D."/>
            <person name="Lee R."/>
            <person name="Richard M.M."/>
            <person name="Miklas P.N."/>
            <person name="Osorno J.M."/>
            <person name="Rodrigues J."/>
            <person name="Thareau V."/>
            <person name="Urrea C.A."/>
            <person name="Wang M."/>
            <person name="Yu Y."/>
            <person name="Zhang M."/>
            <person name="Wing R.A."/>
            <person name="Cregan P.B."/>
            <person name="Rokhsar D.S."/>
            <person name="Jackson S.A."/>
        </authorList>
    </citation>
    <scope>NUCLEOTIDE SEQUENCE [LARGE SCALE GENOMIC DNA]</scope>
    <source>
        <strain evidence="2">cv. G19833</strain>
    </source>
</reference>